<feature type="signal peptide" evidence="2">
    <location>
        <begin position="1"/>
        <end position="18"/>
    </location>
</feature>
<keyword evidence="4" id="KW-1185">Reference proteome</keyword>
<evidence type="ECO:0000313" key="4">
    <source>
        <dbReference type="Proteomes" id="UP000516028"/>
    </source>
</evidence>
<protein>
    <submittedName>
        <fullName evidence="3">Proteinase inhibitor I78</fullName>
    </submittedName>
</protein>
<dbReference type="EMBL" id="CP060783">
    <property type="protein sequence ID" value="QNP48044.1"/>
    <property type="molecule type" value="Genomic_DNA"/>
</dbReference>
<feature type="region of interest" description="Disordered" evidence="1">
    <location>
        <begin position="26"/>
        <end position="57"/>
    </location>
</feature>
<dbReference type="InterPro" id="IPR021719">
    <property type="entry name" value="Prot_inh_I78"/>
</dbReference>
<feature type="compositionally biased region" description="Low complexity" evidence="1">
    <location>
        <begin position="26"/>
        <end position="38"/>
    </location>
</feature>
<evidence type="ECO:0000256" key="2">
    <source>
        <dbReference type="SAM" id="SignalP"/>
    </source>
</evidence>
<dbReference type="Pfam" id="PF11720">
    <property type="entry name" value="Inhibitor_I78"/>
    <property type="match status" value="1"/>
</dbReference>
<dbReference type="KEGG" id="daer:H9K75_18490"/>
<feature type="chain" id="PRO_5029019455" evidence="2">
    <location>
        <begin position="19"/>
        <end position="123"/>
    </location>
</feature>
<dbReference type="Proteomes" id="UP000516028">
    <property type="component" value="Chromosome"/>
</dbReference>
<keyword evidence="2" id="KW-0732">Signal</keyword>
<name>A0A7H0GIC8_9BURK</name>
<evidence type="ECO:0000256" key="1">
    <source>
        <dbReference type="SAM" id="MobiDB-lite"/>
    </source>
</evidence>
<proteinExistence type="predicted"/>
<organism evidence="3 4">
    <name type="scientific">Diaphorobacter aerolatus</name>
    <dbReference type="NCBI Taxonomy" id="1288495"/>
    <lineage>
        <taxon>Bacteria</taxon>
        <taxon>Pseudomonadati</taxon>
        <taxon>Pseudomonadota</taxon>
        <taxon>Betaproteobacteria</taxon>
        <taxon>Burkholderiales</taxon>
        <taxon>Comamonadaceae</taxon>
        <taxon>Diaphorobacter</taxon>
    </lineage>
</organism>
<gene>
    <name evidence="3" type="ORF">H9K75_18490</name>
</gene>
<accession>A0A7H0GIC8</accession>
<reference evidence="3 4" key="1">
    <citation type="submission" date="2020-08" db="EMBL/GenBank/DDBJ databases">
        <title>Genome sequence of Diaphorobacter aerolatus KACC 16536T.</title>
        <authorList>
            <person name="Hyun D.-W."/>
            <person name="Bae J.-W."/>
        </authorList>
    </citation>
    <scope>NUCLEOTIDE SEQUENCE [LARGE SCALE GENOMIC DNA]</scope>
    <source>
        <strain evidence="3 4">KACC 16536</strain>
    </source>
</reference>
<dbReference type="Gene3D" id="3.30.10.10">
    <property type="entry name" value="Trypsin Inhibitor V, subunit A"/>
    <property type="match status" value="1"/>
</dbReference>
<dbReference type="PROSITE" id="PS51257">
    <property type="entry name" value="PROKAR_LIPOPROTEIN"/>
    <property type="match status" value="1"/>
</dbReference>
<dbReference type="AlphaFoldDB" id="A0A7H0GIC8"/>
<sequence>MRSFSSIFLALGTALVVAGCSNLAPQQTAPAAPAATTTAPPPSAPEPIGKSTAPPGDICNTQAAQWAVGKTPTVKVTEDARVRSGARMARVLRPGQVVTKEFDQQRLNLEIDAGGKIIAARCG</sequence>
<dbReference type="RefSeq" id="WP_187723722.1">
    <property type="nucleotide sequence ID" value="NZ_CP060783.1"/>
</dbReference>
<evidence type="ECO:0000313" key="3">
    <source>
        <dbReference type="EMBL" id="QNP48044.1"/>
    </source>
</evidence>